<gene>
    <name evidence="4" type="primary">smf</name>
    <name evidence="4" type="ORF">SAMEA104719789_00829</name>
</gene>
<dbReference type="InterPro" id="IPR036388">
    <property type="entry name" value="WH-like_DNA-bd_sf"/>
</dbReference>
<protein>
    <submittedName>
        <fullName evidence="4">DNA protecting protein DprA</fullName>
    </submittedName>
</protein>
<dbReference type="NCBIfam" id="TIGR00732">
    <property type="entry name" value="dprA"/>
    <property type="match status" value="1"/>
</dbReference>
<dbReference type="SUPFAM" id="SSF46785">
    <property type="entry name" value="Winged helix' DNA-binding domain"/>
    <property type="match status" value="1"/>
</dbReference>
<reference evidence="4 5" key="1">
    <citation type="submission" date="2018-09" db="EMBL/GenBank/DDBJ databases">
        <authorList>
            <consortium name="Pathogen Informatics"/>
        </authorList>
    </citation>
    <scope>NUCLEOTIDE SEQUENCE [LARGE SCALE GENOMIC DNA]</scope>
    <source>
        <strain evidence="4 5">OH-22767</strain>
    </source>
</reference>
<feature type="domain" description="Smf/DprA SLOG" evidence="2">
    <location>
        <begin position="82"/>
        <end position="289"/>
    </location>
</feature>
<dbReference type="PANTHER" id="PTHR43022:SF1">
    <property type="entry name" value="PROTEIN SMF"/>
    <property type="match status" value="1"/>
</dbReference>
<organism evidence="4 5">
    <name type="scientific">Candidatus Ornithobacterium hominis</name>
    <dbReference type="NCBI Taxonomy" id="2497989"/>
    <lineage>
        <taxon>Bacteria</taxon>
        <taxon>Pseudomonadati</taxon>
        <taxon>Bacteroidota</taxon>
        <taxon>Flavobacteriia</taxon>
        <taxon>Flavobacteriales</taxon>
        <taxon>Weeksellaceae</taxon>
        <taxon>Ornithobacterium</taxon>
    </lineage>
</organism>
<dbReference type="RefSeq" id="WP_119059211.1">
    <property type="nucleotide sequence ID" value="NZ_UNSC01000003.1"/>
</dbReference>
<dbReference type="GO" id="GO:0009294">
    <property type="term" value="P:DNA-mediated transformation"/>
    <property type="evidence" value="ECO:0007669"/>
    <property type="project" value="InterPro"/>
</dbReference>
<keyword evidence="5" id="KW-1185">Reference proteome</keyword>
<dbReference type="InterPro" id="IPR057666">
    <property type="entry name" value="DrpA_SLOG"/>
</dbReference>
<dbReference type="EMBL" id="UNSC01000003">
    <property type="protein sequence ID" value="SZD72384.1"/>
    <property type="molecule type" value="Genomic_DNA"/>
</dbReference>
<name>A0A383TXQ0_9FLAO</name>
<dbReference type="InterPro" id="IPR010994">
    <property type="entry name" value="RuvA_2-like"/>
</dbReference>
<evidence type="ECO:0000259" key="3">
    <source>
        <dbReference type="Pfam" id="PF17782"/>
    </source>
</evidence>
<evidence type="ECO:0000256" key="1">
    <source>
        <dbReference type="ARBA" id="ARBA00006525"/>
    </source>
</evidence>
<dbReference type="Gene3D" id="1.10.10.10">
    <property type="entry name" value="Winged helix-like DNA-binding domain superfamily/Winged helix DNA-binding domain"/>
    <property type="match status" value="1"/>
</dbReference>
<dbReference type="InterPro" id="IPR003488">
    <property type="entry name" value="DprA"/>
</dbReference>
<dbReference type="SUPFAM" id="SSF102405">
    <property type="entry name" value="MCP/YpsA-like"/>
    <property type="match status" value="1"/>
</dbReference>
<sequence>MENELLYQLALSYTPGIGNVNHRKLIQHFGSARKVWGLEKSEKIKIPGISAKIANAIGDNQYLELAQAELEKGKLKNIKPLEIQSENYPSLLKECIDAPPVIFTKGNVNLNEGKFLAVVGTRKMTSRGRNFIEQLIKELAAYPITIVSGLAFGVDITAHQASLENHLPTIGVMAHGLNQINPKAHTAVAGKMLETGGVVSEFSTFHQAEPQNFLRRNRIIAGLSHATIVVESRIAGGAMSTARHANAYNRDVFAMPGRITDEQSAGCHHLIKNHQAFLITEAADVLKYLGFKKEKNQKKQRELFVELTENQSKIYECLKEKAGLHIDEISTSTGLATFQIMPILLDLELKNLIKPLPGKKYEIL</sequence>
<dbReference type="Pfam" id="PF17782">
    <property type="entry name" value="WHD_DprA"/>
    <property type="match status" value="1"/>
</dbReference>
<dbReference type="InterPro" id="IPR036390">
    <property type="entry name" value="WH_DNA-bd_sf"/>
</dbReference>
<proteinExistence type="inferred from homology"/>
<accession>A0A383TXQ0</accession>
<dbReference type="Gene3D" id="3.40.50.450">
    <property type="match status" value="1"/>
</dbReference>
<dbReference type="SUPFAM" id="SSF47781">
    <property type="entry name" value="RuvA domain 2-like"/>
    <property type="match status" value="1"/>
</dbReference>
<dbReference type="PANTHER" id="PTHR43022">
    <property type="entry name" value="PROTEIN SMF"/>
    <property type="match status" value="1"/>
</dbReference>
<evidence type="ECO:0000259" key="2">
    <source>
        <dbReference type="Pfam" id="PF02481"/>
    </source>
</evidence>
<dbReference type="Proteomes" id="UP000262142">
    <property type="component" value="Unassembled WGS sequence"/>
</dbReference>
<dbReference type="AlphaFoldDB" id="A0A383TXQ0"/>
<dbReference type="InterPro" id="IPR041614">
    <property type="entry name" value="DprA_WH"/>
</dbReference>
<evidence type="ECO:0000313" key="5">
    <source>
        <dbReference type="Proteomes" id="UP000262142"/>
    </source>
</evidence>
<evidence type="ECO:0000313" key="4">
    <source>
        <dbReference type="EMBL" id="SZD72384.1"/>
    </source>
</evidence>
<feature type="domain" description="DprA winged helix" evidence="3">
    <location>
        <begin position="306"/>
        <end position="359"/>
    </location>
</feature>
<dbReference type="OrthoDB" id="9785707at2"/>
<comment type="similarity">
    <text evidence="1">Belongs to the DprA/Smf family.</text>
</comment>
<dbReference type="Pfam" id="PF02481">
    <property type="entry name" value="DNA_processg_A"/>
    <property type="match status" value="1"/>
</dbReference>